<evidence type="ECO:0000259" key="7">
    <source>
        <dbReference type="PROSITE" id="PS50923"/>
    </source>
</evidence>
<dbReference type="CDD" id="cd00033">
    <property type="entry name" value="CCP"/>
    <property type="match status" value="14"/>
</dbReference>
<dbReference type="AlphaFoldDB" id="A0A4W6F8D9"/>
<dbReference type="InterPro" id="IPR035976">
    <property type="entry name" value="Sushi/SCR/CCP_sf"/>
</dbReference>
<feature type="domain" description="Sushi" evidence="7">
    <location>
        <begin position="977"/>
        <end position="1039"/>
    </location>
</feature>
<feature type="domain" description="Sushi" evidence="7">
    <location>
        <begin position="913"/>
        <end position="976"/>
    </location>
</feature>
<dbReference type="SMART" id="SM00032">
    <property type="entry name" value="CCP"/>
    <property type="match status" value="17"/>
</dbReference>
<sequence>MHIITQSCILFLWIHTLTFVKSQDCTLQQFLQGDLYDSNFDTTGLETSYPGGKQVRVPCNVGHSGFFKLICVEGGWQSRGTKCQPRSCGHPGDAQFADFHLEKGDDFVFGSQVVYTCHKGYQMVSRTNFRRCMAEGWDGVVPICEAQQCPVIHVNNNVQVIGDPEEATYGNVIRFSCKSSSEVLEGSSEIYCNEYGDWSADPPICKEIKCIKPKIENGNVHGDIQVYKEDEILHFACNRGFKRAENIPSKCTKLGTRADWSPTPVCEPITCKLDLPPLYGTSYEPAFRNVFSAGETVTVTCGERFWISDPRKISVVTTCEENGEWSVRPVCQEVRCSNRREPNVYWWNVYWGQQISLGETVNYRCKEGYRSTDGTNQATCTRNGWSPDPLCQEITCDRLDVENANIQNYKQKYRLREQAHYVCKEGYEGEFSLSCGQYGWRERPYPCREITCHRQYFENADISGTPKHTYKYNDQVEYVCKNGFTGNFSITCKKIGWTGSRECTGKQCKKLDIKNADIVRNDKEMYNNGERVLYKCTYDNEMRFPIVCEQGVWNDIRKCQKAIVPHGFVVGPYNDTDTVYYTCDEDYKLVTKGWWGEAKCIGGVWSGLQQCIAKSNCGGPPVIPNGKVISQHSNYKPDDSVQIICKEGYSPQVDRLTCLEGKWNSNGAQLRTICAPTAKICSPPPKVDNAVVVSSYQKEYLSGSEVTYRCRDNYTLEGEATITCNDGKWVKRNIVCISPHTRLSKQSLQKELLSWTCVVAAQLLVEMRGSLVLLFLQLWGNVEVSLSQNACSKLPDVPHAYVSEETKRAEYEEGHVIYFTCETGYISGPTIRYVCTRENGWLAVHQGRCYLKPCELPDDTPNGYYQIIHGDDFVFGAVIKYFCNEGYQMVSKDNTRTCLLDKWTNHVPICDPLSCDPPPADEEITVKGLPENDDPILPDRFLTFSCDGPGKILNGSSVLICGIDGQWDNPFPTCEDISCKVGVLPAHLNAAGLSPANETVKVGHRLKFHCDNGYWLDGSKEIQCLQTGQWNAPFPTCSESCRVTGIPQNVNTIPRVPAYEQRKGQKLRFSCRLRGHVLHGKAQVECLENGQWSDPFPTCGPPLGCERPPHLPDGDTTERLKFKYSHDERVEYICQNYYIMQGGPFRTCNNGHWTGAIRCLKPCTVDRQLMSRHNIQFRYTRDDKLYSTHNDEIEFVCIRGKHHVGTYAMRQRCVDGEMNLPSCQ</sequence>
<dbReference type="InterPro" id="IPR051503">
    <property type="entry name" value="ComplSys_Reg/VirEntry_Med"/>
</dbReference>
<dbReference type="SUPFAM" id="SSF57535">
    <property type="entry name" value="Complement control module/SCR domain"/>
    <property type="match status" value="17"/>
</dbReference>
<accession>A0A4W6F8D9</accession>
<keyword evidence="9" id="KW-1185">Reference proteome</keyword>
<feature type="disulfide bond" evidence="5">
    <location>
        <begin position="1010"/>
        <end position="1037"/>
    </location>
</feature>
<dbReference type="InParanoid" id="A0A4W6F8D9"/>
<reference evidence="8" key="3">
    <citation type="submission" date="2025-09" db="UniProtKB">
        <authorList>
            <consortium name="Ensembl"/>
        </authorList>
    </citation>
    <scope>IDENTIFICATION</scope>
</reference>
<feature type="disulfide bond" evidence="5">
    <location>
        <begin position="883"/>
        <end position="910"/>
    </location>
</feature>
<feature type="domain" description="Sushi" evidence="7">
    <location>
        <begin position="334"/>
        <end position="393"/>
    </location>
</feature>
<protein>
    <recommendedName>
        <fullName evidence="7">Sushi domain-containing protein</fullName>
    </recommendedName>
</protein>
<feature type="domain" description="Sushi" evidence="7">
    <location>
        <begin position="1103"/>
        <end position="1161"/>
    </location>
</feature>
<evidence type="ECO:0000256" key="1">
    <source>
        <dbReference type="ARBA" id="ARBA00004328"/>
    </source>
</evidence>
<evidence type="ECO:0000313" key="8">
    <source>
        <dbReference type="Ensembl" id="ENSLCAP00010046436.1"/>
    </source>
</evidence>
<dbReference type="PROSITE" id="PS50923">
    <property type="entry name" value="SUSHI"/>
    <property type="match status" value="15"/>
</dbReference>
<dbReference type="InterPro" id="IPR000436">
    <property type="entry name" value="Sushi_SCR_CCP_dom"/>
</dbReference>
<proteinExistence type="predicted"/>
<dbReference type="Pfam" id="PF00084">
    <property type="entry name" value="Sushi"/>
    <property type="match status" value="15"/>
</dbReference>
<comment type="caution">
    <text evidence="5">Lacks conserved residue(s) required for the propagation of feature annotation.</text>
</comment>
<evidence type="ECO:0000313" key="9">
    <source>
        <dbReference type="Proteomes" id="UP000314980"/>
    </source>
</evidence>
<feature type="disulfide bond" evidence="5">
    <location>
        <begin position="681"/>
        <end position="724"/>
    </location>
</feature>
<dbReference type="Proteomes" id="UP000314980">
    <property type="component" value="Unassembled WGS sequence"/>
</dbReference>
<reference evidence="8" key="2">
    <citation type="submission" date="2025-08" db="UniProtKB">
        <authorList>
            <consortium name="Ensembl"/>
        </authorList>
    </citation>
    <scope>IDENTIFICATION</scope>
</reference>
<feature type="domain" description="Sushi" evidence="7">
    <location>
        <begin position="615"/>
        <end position="676"/>
    </location>
</feature>
<keyword evidence="4 5" id="KW-1015">Disulfide bond</keyword>
<dbReference type="GeneTree" id="ENSGT00940000154386"/>
<feature type="domain" description="Sushi" evidence="7">
    <location>
        <begin position="1042"/>
        <end position="1101"/>
    </location>
</feature>
<feature type="domain" description="Sushi" evidence="7">
    <location>
        <begin position="852"/>
        <end position="912"/>
    </location>
</feature>
<dbReference type="PANTHER" id="PTHR45785:SF2">
    <property type="entry name" value="COMPLEMENT FACTOR H-RELATED"/>
    <property type="match status" value="1"/>
</dbReference>
<evidence type="ECO:0000256" key="5">
    <source>
        <dbReference type="PROSITE-ProRule" id="PRU00302"/>
    </source>
</evidence>
<keyword evidence="2 5" id="KW-0768">Sushi</keyword>
<dbReference type="STRING" id="8187.ENSLCAP00010046436"/>
<dbReference type="Ensembl" id="ENSLCAT00010047552.1">
    <property type="protein sequence ID" value="ENSLCAP00010046436.1"/>
    <property type="gene ID" value="ENSLCAG00010021533.1"/>
</dbReference>
<feature type="domain" description="Sushi" evidence="7">
    <location>
        <begin position="789"/>
        <end position="851"/>
    </location>
</feature>
<feature type="chain" id="PRO_5021263977" description="Sushi domain-containing protein" evidence="6">
    <location>
        <begin position="23"/>
        <end position="1224"/>
    </location>
</feature>
<feature type="domain" description="Sushi" evidence="7">
    <location>
        <begin position="679"/>
        <end position="738"/>
    </location>
</feature>
<dbReference type="Gene3D" id="2.10.70.10">
    <property type="entry name" value="Complement Module, domain 1"/>
    <property type="match status" value="18"/>
</dbReference>
<feature type="domain" description="Sushi" evidence="7">
    <location>
        <begin position="147"/>
        <end position="207"/>
    </location>
</feature>
<dbReference type="PANTHER" id="PTHR45785">
    <property type="entry name" value="COMPLEMENT FACTOR H-RELATED"/>
    <property type="match status" value="1"/>
</dbReference>
<feature type="disulfide bond" evidence="5">
    <location>
        <begin position="1105"/>
        <end position="1148"/>
    </location>
</feature>
<keyword evidence="3 6" id="KW-0732">Signal</keyword>
<feature type="domain" description="Sushi" evidence="7">
    <location>
        <begin position="450"/>
        <end position="505"/>
    </location>
</feature>
<feature type="domain" description="Sushi" evidence="7">
    <location>
        <begin position="208"/>
        <end position="268"/>
    </location>
</feature>
<organism evidence="8 9">
    <name type="scientific">Lates calcarifer</name>
    <name type="common">Barramundi</name>
    <name type="synonym">Holocentrus calcarifer</name>
    <dbReference type="NCBI Taxonomy" id="8187"/>
    <lineage>
        <taxon>Eukaryota</taxon>
        <taxon>Metazoa</taxon>
        <taxon>Chordata</taxon>
        <taxon>Craniata</taxon>
        <taxon>Vertebrata</taxon>
        <taxon>Euteleostomi</taxon>
        <taxon>Actinopterygii</taxon>
        <taxon>Neopterygii</taxon>
        <taxon>Teleostei</taxon>
        <taxon>Neoteleostei</taxon>
        <taxon>Acanthomorphata</taxon>
        <taxon>Carangaria</taxon>
        <taxon>Carangaria incertae sedis</taxon>
        <taxon>Centropomidae</taxon>
        <taxon>Lates</taxon>
    </lineage>
</organism>
<feature type="signal peptide" evidence="6">
    <location>
        <begin position="1"/>
        <end position="22"/>
    </location>
</feature>
<evidence type="ECO:0000256" key="6">
    <source>
        <dbReference type="SAM" id="SignalP"/>
    </source>
</evidence>
<feature type="disulfide bond" evidence="5">
    <location>
        <begin position="117"/>
        <end position="144"/>
    </location>
</feature>
<feature type="domain" description="Sushi" evidence="7">
    <location>
        <begin position="86"/>
        <end position="146"/>
    </location>
</feature>
<evidence type="ECO:0000256" key="2">
    <source>
        <dbReference type="ARBA" id="ARBA00022659"/>
    </source>
</evidence>
<feature type="domain" description="Sushi" evidence="7">
    <location>
        <begin position="269"/>
        <end position="333"/>
    </location>
</feature>
<feature type="disulfide bond" evidence="5">
    <location>
        <begin position="149"/>
        <end position="192"/>
    </location>
</feature>
<reference evidence="9" key="1">
    <citation type="submission" date="2015-09" db="EMBL/GenBank/DDBJ databases">
        <authorList>
            <person name="Sai Rama Sridatta P."/>
        </authorList>
    </citation>
    <scope>NUCLEOTIDE SEQUENCE [LARGE SCALE GENOMIC DNA]</scope>
</reference>
<feature type="domain" description="Sushi" evidence="7">
    <location>
        <begin position="506"/>
        <end position="561"/>
    </location>
</feature>
<evidence type="ECO:0000256" key="3">
    <source>
        <dbReference type="ARBA" id="ARBA00022729"/>
    </source>
</evidence>
<comment type="subcellular location">
    <subcellularLocation>
        <location evidence="1">Virion</location>
    </subcellularLocation>
</comment>
<name>A0A4W6F8D9_LATCA</name>
<evidence type="ECO:0000256" key="4">
    <source>
        <dbReference type="ARBA" id="ARBA00023157"/>
    </source>
</evidence>